<keyword evidence="2" id="KW-1185">Reference proteome</keyword>
<protein>
    <submittedName>
        <fullName evidence="1">Uncharacterized protein</fullName>
    </submittedName>
</protein>
<evidence type="ECO:0000313" key="1">
    <source>
        <dbReference type="EMBL" id="EUJ23387.1"/>
    </source>
</evidence>
<dbReference type="Proteomes" id="UP000019253">
    <property type="component" value="Unassembled WGS sequence"/>
</dbReference>
<name>W7BBI3_9LIST</name>
<dbReference type="STRING" id="1265819.PGRAN_08499"/>
<reference evidence="1 2" key="1">
    <citation type="journal article" date="2014" name="Int. J. Syst. Evol. Microbiol.">
        <title>Listeria floridensis sp. nov., Listeria aquatica sp. nov., Listeria cornellensis sp. nov., Listeria riparia sp. nov. and Listeria grandensis sp. nov., from agricultural and natural environments.</title>
        <authorList>
            <person name="den Bakker H.C."/>
            <person name="Warchocki S."/>
            <person name="Wright E.M."/>
            <person name="Allred A.F."/>
            <person name="Ahlstrom C."/>
            <person name="Manuel C.S."/>
            <person name="Stasiewicz M.J."/>
            <person name="Burrell A."/>
            <person name="Roof S."/>
            <person name="Strawn L."/>
            <person name="Fortes E.D."/>
            <person name="Nightingale K.K."/>
            <person name="Kephart D."/>
            <person name="Wiedmann M."/>
        </authorList>
    </citation>
    <scope>NUCLEOTIDE SEQUENCE [LARGE SCALE GENOMIC DNA]</scope>
    <source>
        <strain evidence="2">FSL F6-971</strain>
    </source>
</reference>
<gene>
    <name evidence="1" type="ORF">PGRAN_08499</name>
</gene>
<accession>W7BBI3</accession>
<organism evidence="1 2">
    <name type="scientific">Listeria grandensis FSL F6-0971</name>
    <dbReference type="NCBI Taxonomy" id="1265819"/>
    <lineage>
        <taxon>Bacteria</taxon>
        <taxon>Bacillati</taxon>
        <taxon>Bacillota</taxon>
        <taxon>Bacilli</taxon>
        <taxon>Bacillales</taxon>
        <taxon>Listeriaceae</taxon>
        <taxon>Listeria</taxon>
    </lineage>
</organism>
<comment type="caution">
    <text evidence="1">The sequence shown here is derived from an EMBL/GenBank/DDBJ whole genome shotgun (WGS) entry which is preliminary data.</text>
</comment>
<dbReference type="PATRIC" id="fig|1265819.5.peg.1693"/>
<sequence length="182" mass="21266">MEGLVLETINRIYHNKDYDFFKQKCEAELIITDDLVRLIEHKGFKVMIQDVEVGPSIRITIDYPEFEKGEMKVSYSTMIDVSKIIPIFYVQHEFEVENIDENRMGPVLDGFGGQSYTMSQADIYDKIVTFLEKQGYSEVSYTEMDIAIPDIKMPEDVWLFGPQFTVRTCLFHDILDICELYD</sequence>
<dbReference type="AlphaFoldDB" id="W7BBI3"/>
<proteinExistence type="predicted"/>
<evidence type="ECO:0000313" key="2">
    <source>
        <dbReference type="Proteomes" id="UP000019253"/>
    </source>
</evidence>
<dbReference type="EMBL" id="AODD01000011">
    <property type="protein sequence ID" value="EUJ23387.1"/>
    <property type="molecule type" value="Genomic_DNA"/>
</dbReference>
<dbReference type="RefSeq" id="WP_036066312.1">
    <property type="nucleotide sequence ID" value="NZ_AODD01000011.1"/>
</dbReference>